<gene>
    <name evidence="5" type="ORF">GTQ55_17385</name>
    <name evidence="4" type="ORF">HNQ53_002054</name>
</gene>
<dbReference type="Gene3D" id="3.40.50.300">
    <property type="entry name" value="P-loop containing nucleotide triphosphate hydrolases"/>
    <property type="match status" value="1"/>
</dbReference>
<dbReference type="PANTHER" id="PTHR10605:SF56">
    <property type="entry name" value="BIFUNCTIONAL HEPARAN SULFATE N-DEACETYLASE_N-SULFOTRANSFERASE"/>
    <property type="match status" value="1"/>
</dbReference>
<keyword evidence="1" id="KW-0808">Transferase</keyword>
<dbReference type="GO" id="GO:0008146">
    <property type="term" value="F:sulfotransferase activity"/>
    <property type="evidence" value="ECO:0007669"/>
    <property type="project" value="InterPro"/>
</dbReference>
<dbReference type="Proteomes" id="UP000563601">
    <property type="component" value="Unassembled WGS sequence"/>
</dbReference>
<dbReference type="EMBL" id="CP047491">
    <property type="protein sequence ID" value="QHQ40577.1"/>
    <property type="molecule type" value="Genomic_DNA"/>
</dbReference>
<reference evidence="4 7" key="2">
    <citation type="submission" date="2020-08" db="EMBL/GenBank/DDBJ databases">
        <title>Genomic Encyclopedia of Type Strains, Phase IV (KMG-IV): sequencing the most valuable type-strain genomes for metagenomic binning, comparative biology and taxonomic classification.</title>
        <authorList>
            <person name="Goeker M."/>
        </authorList>
    </citation>
    <scope>NUCLEOTIDE SEQUENCE [LARGE SCALE GENOMIC DNA]</scope>
    <source>
        <strain evidence="4 7">DSM 11525</strain>
    </source>
</reference>
<dbReference type="InterPro" id="IPR037359">
    <property type="entry name" value="NST/OST"/>
</dbReference>
<sequence>MPQTKKQVLPDFLIVGAMKSATTTIYEQLKSLDGIFMPALKEPNFFSDPKQFDRGMDWYQSLFLAAKESDIIGEASTHYTKLPTYGNTVDRIALHLPDIKIIYIMRDPIDRLVSQYIHEWTCKKINCSLDEAVEKHPELIQYSCYFYQIQPYIERFGMENVLPVFFERIKRDPENELERISRFIGYKGEVRWTESSTKTNISAERLRLSPLMSFIVNSKALSKIRRNLIPARIRGLVKSKYRMSERPKINEKSMQKISARINSDFKSLGELLGVRITSENYKSVVHNIGPGWDKKKKASREALFDGG</sequence>
<dbReference type="PANTHER" id="PTHR10605">
    <property type="entry name" value="HEPARAN SULFATE SULFOTRANSFERASE"/>
    <property type="match status" value="1"/>
</dbReference>
<protein>
    <submittedName>
        <fullName evidence="5">Sulfotransferase</fullName>
    </submittedName>
</protein>
<accession>A0A6P1TEZ6</accession>
<dbReference type="RefSeq" id="WP_161859868.1">
    <property type="nucleotide sequence ID" value="NZ_CP047491.1"/>
</dbReference>
<proteinExistence type="predicted"/>
<evidence type="ECO:0000313" key="7">
    <source>
        <dbReference type="Proteomes" id="UP000563601"/>
    </source>
</evidence>
<evidence type="ECO:0000256" key="1">
    <source>
        <dbReference type="ARBA" id="ARBA00022679"/>
    </source>
</evidence>
<name>A0A6P1TEZ6_9GAMM</name>
<organism evidence="4 7">
    <name type="scientific">Microbulbifer hydrolyticus</name>
    <dbReference type="NCBI Taxonomy" id="48074"/>
    <lineage>
        <taxon>Bacteria</taxon>
        <taxon>Pseudomonadati</taxon>
        <taxon>Pseudomonadota</taxon>
        <taxon>Gammaproteobacteria</taxon>
        <taxon>Cellvibrionales</taxon>
        <taxon>Microbulbiferaceae</taxon>
        <taxon>Microbulbifer</taxon>
    </lineage>
</organism>
<dbReference type="InterPro" id="IPR000863">
    <property type="entry name" value="Sulfotransferase_dom"/>
</dbReference>
<dbReference type="EMBL" id="JACHHR010000002">
    <property type="protein sequence ID" value="MBB5211836.1"/>
    <property type="molecule type" value="Genomic_DNA"/>
</dbReference>
<evidence type="ECO:0000313" key="6">
    <source>
        <dbReference type="Proteomes" id="UP000464675"/>
    </source>
</evidence>
<reference evidence="5 6" key="1">
    <citation type="submission" date="2020-01" db="EMBL/GenBank/DDBJ databases">
        <title>The possibility of degradation of plastic by Microbulbifer hydrolyticus IRE-31.</title>
        <authorList>
            <person name="Liu L."/>
        </authorList>
    </citation>
    <scope>NUCLEOTIDE SEQUENCE [LARGE SCALE GENOMIC DNA]</scope>
    <source>
        <strain evidence="5 6">IRE-31</strain>
    </source>
</reference>
<keyword evidence="2" id="KW-0325">Glycoprotein</keyword>
<evidence type="ECO:0000259" key="3">
    <source>
        <dbReference type="Pfam" id="PF00685"/>
    </source>
</evidence>
<dbReference type="SUPFAM" id="SSF52540">
    <property type="entry name" value="P-loop containing nucleoside triphosphate hydrolases"/>
    <property type="match status" value="1"/>
</dbReference>
<evidence type="ECO:0000313" key="5">
    <source>
        <dbReference type="EMBL" id="QHQ40577.1"/>
    </source>
</evidence>
<keyword evidence="6" id="KW-1185">Reference proteome</keyword>
<dbReference type="Proteomes" id="UP000464675">
    <property type="component" value="Chromosome"/>
</dbReference>
<dbReference type="AlphaFoldDB" id="A0A6P1TEZ6"/>
<dbReference type="InterPro" id="IPR027417">
    <property type="entry name" value="P-loop_NTPase"/>
</dbReference>
<feature type="domain" description="Sulfotransferase" evidence="3">
    <location>
        <begin position="10"/>
        <end position="199"/>
    </location>
</feature>
<dbReference type="Pfam" id="PF00685">
    <property type="entry name" value="Sulfotransfer_1"/>
    <property type="match status" value="1"/>
</dbReference>
<evidence type="ECO:0000313" key="4">
    <source>
        <dbReference type="EMBL" id="MBB5211836.1"/>
    </source>
</evidence>
<evidence type="ECO:0000256" key="2">
    <source>
        <dbReference type="ARBA" id="ARBA00023180"/>
    </source>
</evidence>
<dbReference type="OrthoDB" id="9075305at2"/>